<dbReference type="Proteomes" id="UP000533637">
    <property type="component" value="Unassembled WGS sequence"/>
</dbReference>
<keyword evidence="2" id="KW-0732">Signal</keyword>
<organism evidence="3 4">
    <name type="scientific">Parabacteroides faecis</name>
    <dbReference type="NCBI Taxonomy" id="1217282"/>
    <lineage>
        <taxon>Bacteria</taxon>
        <taxon>Pseudomonadati</taxon>
        <taxon>Bacteroidota</taxon>
        <taxon>Bacteroidia</taxon>
        <taxon>Bacteroidales</taxon>
        <taxon>Tannerellaceae</taxon>
        <taxon>Parabacteroides</taxon>
    </lineage>
</organism>
<dbReference type="RefSeq" id="WP_075557036.1">
    <property type="nucleotide sequence ID" value="NZ_BMPB01000011.1"/>
</dbReference>
<evidence type="ECO:0000313" key="4">
    <source>
        <dbReference type="Proteomes" id="UP000533637"/>
    </source>
</evidence>
<dbReference type="CDD" id="cd13121">
    <property type="entry name" value="BF2867_like_C"/>
    <property type="match status" value="1"/>
</dbReference>
<dbReference type="Gene3D" id="2.60.40.2630">
    <property type="match status" value="1"/>
</dbReference>
<dbReference type="InterPro" id="IPR025049">
    <property type="entry name" value="Mfa-like_1"/>
</dbReference>
<sequence length="439" mass="47639">MKTTKTMWVMLIALLTATSCSETETEIDPEPGSGGQVALGITPNLKVDAGTRAETKSVVSGGAITYPVDQYASSDYAPGLGVWVTNSGATGWYTPDGTEYEGHHVWYMGDETGKNWISVKDKKDTYKLTKEVPYYLTKTVGKVYAYYPYDATLTTTLSSISSESDLKIPVKVLASGEIDASTDNAKRRWVDGKWSPVSNKTPENLSLSTEKDYLYFAATEGRYVNNGRADGQTPVTPDADPDNNNADNPGYKINLDMHHGMAMISFRVYDGGHLSDNDVKFTKFEVKNHTGGTNLFKTGNGKMALKDGAITETSTTTGMARTITNYILMRQIEEGGTEGAHAFIAAGSGSSAIKGTFVSRTVSAVIYPIETFGDNEIDVEITLQEGSKTAVVYPITLPGNSWDAGSNYIYTFSAGRNKLTIMDVTVEAWAESEQEEIPL</sequence>
<reference evidence="3 4" key="1">
    <citation type="submission" date="2020-08" db="EMBL/GenBank/DDBJ databases">
        <title>Genomic Encyclopedia of Type Strains, Phase IV (KMG-IV): sequencing the most valuable type-strain genomes for metagenomic binning, comparative biology and taxonomic classification.</title>
        <authorList>
            <person name="Goeker M."/>
        </authorList>
    </citation>
    <scope>NUCLEOTIDE SEQUENCE [LARGE SCALE GENOMIC DNA]</scope>
    <source>
        <strain evidence="3 4">DSM 102983</strain>
    </source>
</reference>
<evidence type="ECO:0000256" key="2">
    <source>
        <dbReference type="SAM" id="SignalP"/>
    </source>
</evidence>
<protein>
    <recommendedName>
        <fullName evidence="5">Fimbrillin family protein</fullName>
    </recommendedName>
</protein>
<evidence type="ECO:0008006" key="5">
    <source>
        <dbReference type="Google" id="ProtNLM"/>
    </source>
</evidence>
<dbReference type="Pfam" id="PF13149">
    <property type="entry name" value="Mfa_like_1"/>
    <property type="match status" value="1"/>
</dbReference>
<evidence type="ECO:0000256" key="1">
    <source>
        <dbReference type="SAM" id="MobiDB-lite"/>
    </source>
</evidence>
<keyword evidence="4" id="KW-1185">Reference proteome</keyword>
<dbReference type="PROSITE" id="PS51257">
    <property type="entry name" value="PROKAR_LIPOPROTEIN"/>
    <property type="match status" value="1"/>
</dbReference>
<proteinExistence type="predicted"/>
<feature type="chain" id="PRO_5047287526" description="Fimbrillin family protein" evidence="2">
    <location>
        <begin position="22"/>
        <end position="439"/>
    </location>
</feature>
<comment type="caution">
    <text evidence="3">The sequence shown here is derived from an EMBL/GenBank/DDBJ whole genome shotgun (WGS) entry which is preliminary data.</text>
</comment>
<gene>
    <name evidence="3" type="ORF">GGQ57_003882</name>
</gene>
<feature type="signal peptide" evidence="2">
    <location>
        <begin position="1"/>
        <end position="21"/>
    </location>
</feature>
<name>A0ABR6KR19_9BACT</name>
<feature type="region of interest" description="Disordered" evidence="1">
    <location>
        <begin position="225"/>
        <end position="247"/>
    </location>
</feature>
<accession>A0ABR6KR19</accession>
<evidence type="ECO:0000313" key="3">
    <source>
        <dbReference type="EMBL" id="MBB4623958.1"/>
    </source>
</evidence>
<dbReference type="EMBL" id="JACHOC010000008">
    <property type="protein sequence ID" value="MBB4623958.1"/>
    <property type="molecule type" value="Genomic_DNA"/>
</dbReference>